<keyword evidence="3" id="KW-1185">Reference proteome</keyword>
<feature type="coiled-coil region" evidence="1">
    <location>
        <begin position="85"/>
        <end position="119"/>
    </location>
</feature>
<comment type="caution">
    <text evidence="2">The sequence shown here is derived from an EMBL/GenBank/DDBJ whole genome shotgun (WGS) entry which is preliminary data.</text>
</comment>
<dbReference type="InterPro" id="IPR025212">
    <property type="entry name" value="CAD_CENP-Q"/>
</dbReference>
<name>A0A9P8L9Y3_9PEZI</name>
<protein>
    <submittedName>
        <fullName evidence="2">Uncharacterized protein</fullName>
    </submittedName>
</protein>
<organism evidence="2 3">
    <name type="scientific">Trichoglossum hirsutum</name>
    <dbReference type="NCBI Taxonomy" id="265104"/>
    <lineage>
        <taxon>Eukaryota</taxon>
        <taxon>Fungi</taxon>
        <taxon>Dikarya</taxon>
        <taxon>Ascomycota</taxon>
        <taxon>Pezizomycotina</taxon>
        <taxon>Geoglossomycetes</taxon>
        <taxon>Geoglossales</taxon>
        <taxon>Geoglossaceae</taxon>
        <taxon>Trichoglossum</taxon>
    </lineage>
</organism>
<dbReference type="Proteomes" id="UP000750711">
    <property type="component" value="Unassembled WGS sequence"/>
</dbReference>
<dbReference type="EMBL" id="JAGHQM010000901">
    <property type="protein sequence ID" value="KAH0557129.1"/>
    <property type="molecule type" value="Genomic_DNA"/>
</dbReference>
<gene>
    <name evidence="2" type="ORF">GP486_005079</name>
</gene>
<keyword evidence="1" id="KW-0175">Coiled coil</keyword>
<reference evidence="2" key="1">
    <citation type="submission" date="2021-03" db="EMBL/GenBank/DDBJ databases">
        <title>Comparative genomics and phylogenomic investigation of the class Geoglossomycetes provide insights into ecological specialization and systematics.</title>
        <authorList>
            <person name="Melie T."/>
            <person name="Pirro S."/>
            <person name="Miller A.N."/>
            <person name="Quandt A."/>
        </authorList>
    </citation>
    <scope>NUCLEOTIDE SEQUENCE</scope>
    <source>
        <strain evidence="2">CAQ_001_2017</strain>
    </source>
</reference>
<sequence length="221" mass="23690">MGSPTTSCPGAGPGVSQCYRTASADELSQRTSTGGGSKYLEVRFKEADNKDPAHAIPFADKGDSFQLRDATRCEQASLTPAIHSINLLKAEIDKEELLLQADETKLSDLTENAKAVESSRRMQAKQLHPLLKAVKPAEVEDDAGTIGLVDVGMASNAKLDFQPDEVLVSLIKQLDGHLKSLGENTAQVKVLGAALANTRAVVDDALYRRVGVQRYEKIVSG</sequence>
<dbReference type="Pfam" id="PF13094">
    <property type="entry name" value="CENP-Q"/>
    <property type="match status" value="1"/>
</dbReference>
<evidence type="ECO:0000256" key="1">
    <source>
        <dbReference type="SAM" id="Coils"/>
    </source>
</evidence>
<evidence type="ECO:0000313" key="3">
    <source>
        <dbReference type="Proteomes" id="UP000750711"/>
    </source>
</evidence>
<dbReference type="AlphaFoldDB" id="A0A9P8L9Y3"/>
<proteinExistence type="predicted"/>
<evidence type="ECO:0000313" key="2">
    <source>
        <dbReference type="EMBL" id="KAH0557129.1"/>
    </source>
</evidence>
<accession>A0A9P8L9Y3</accession>